<gene>
    <name evidence="12" type="ORF">EB796_016741</name>
</gene>
<dbReference type="AlphaFoldDB" id="A0A7J7JFE2"/>
<evidence type="ECO:0000256" key="9">
    <source>
        <dbReference type="ARBA" id="ARBA00023273"/>
    </source>
</evidence>
<evidence type="ECO:0000313" key="13">
    <source>
        <dbReference type="Proteomes" id="UP000593567"/>
    </source>
</evidence>
<dbReference type="Proteomes" id="UP000593567">
    <property type="component" value="Unassembled WGS sequence"/>
</dbReference>
<evidence type="ECO:0000256" key="6">
    <source>
        <dbReference type="ARBA" id="ARBA00022989"/>
    </source>
</evidence>
<evidence type="ECO:0000256" key="8">
    <source>
        <dbReference type="ARBA" id="ARBA00023212"/>
    </source>
</evidence>
<dbReference type="GO" id="GO:0060170">
    <property type="term" value="C:ciliary membrane"/>
    <property type="evidence" value="ECO:0007669"/>
    <property type="project" value="TreeGrafter"/>
</dbReference>
<feature type="region of interest" description="Disordered" evidence="11">
    <location>
        <begin position="1"/>
        <end position="25"/>
    </location>
</feature>
<accession>A0A7J7JFE2</accession>
<protein>
    <submittedName>
        <fullName evidence="12">EVC2</fullName>
    </submittedName>
</protein>
<feature type="coiled-coil region" evidence="10">
    <location>
        <begin position="85"/>
        <end position="159"/>
    </location>
</feature>
<proteinExistence type="predicted"/>
<evidence type="ECO:0000256" key="3">
    <source>
        <dbReference type="ARBA" id="ARBA00022475"/>
    </source>
</evidence>
<organism evidence="12 13">
    <name type="scientific">Bugula neritina</name>
    <name type="common">Brown bryozoan</name>
    <name type="synonym">Sertularia neritina</name>
    <dbReference type="NCBI Taxonomy" id="10212"/>
    <lineage>
        <taxon>Eukaryota</taxon>
        <taxon>Metazoa</taxon>
        <taxon>Spiralia</taxon>
        <taxon>Lophotrochozoa</taxon>
        <taxon>Bryozoa</taxon>
        <taxon>Gymnolaemata</taxon>
        <taxon>Cheilostomatida</taxon>
        <taxon>Flustrina</taxon>
        <taxon>Buguloidea</taxon>
        <taxon>Bugulidae</taxon>
        <taxon>Bugula</taxon>
    </lineage>
</organism>
<comment type="subcellular location">
    <subcellularLocation>
        <location evidence="2">Cell membrane</location>
        <topology evidence="2">Single-pass membrane protein</topology>
    </subcellularLocation>
    <subcellularLocation>
        <location evidence="1">Cytoplasm</location>
        <location evidence="1">Cytoskeleton</location>
        <location evidence="1">Cilium basal body</location>
    </subcellularLocation>
</comment>
<evidence type="ECO:0000256" key="5">
    <source>
        <dbReference type="ARBA" id="ARBA00022692"/>
    </source>
</evidence>
<comment type="caution">
    <text evidence="12">The sequence shown here is derived from an EMBL/GenBank/DDBJ whole genome shotgun (WGS) entry which is preliminary data.</text>
</comment>
<sequence length="297" mass="34700">MEQLEQQQLAAAKKNEKRHFEDDEEDQQVAALKLLKSQAEERVAMLTEEDAETNFDEELEKVKLEILQQRAVALREQEDRLGGMVAQLQLNKAKELSEIDEKQRAINDLKANLIDDLNERGVMSDIEAEQCLDQHRAQQEKLTRKLDNEKDKQEKMLKKKLADRLQSREKTLLDSYEDRLKEVLDKSSNKIAAKLRKAAIMHKRSVAIEEFKTRMEKEISQSLEELRREHNIKKTKLTQELELRFVASLVQQGKLKRSELKESLKLLLPGKSDKQLEELINTLHDNTQEVDEDEHDL</sequence>
<keyword evidence="8" id="KW-0206">Cytoskeleton</keyword>
<dbReference type="OrthoDB" id="8852462at2759"/>
<keyword evidence="3" id="KW-1003">Cell membrane</keyword>
<dbReference type="GO" id="GO:0007224">
    <property type="term" value="P:smoothened signaling pathway"/>
    <property type="evidence" value="ECO:0007669"/>
    <property type="project" value="InterPro"/>
</dbReference>
<evidence type="ECO:0000256" key="7">
    <source>
        <dbReference type="ARBA" id="ARBA00023136"/>
    </source>
</evidence>
<dbReference type="PANTHER" id="PTHR16795">
    <property type="entry name" value="LIMBIN/ELLIS-VAN CREVELD PROTEIN"/>
    <property type="match status" value="1"/>
</dbReference>
<evidence type="ECO:0000256" key="1">
    <source>
        <dbReference type="ARBA" id="ARBA00004120"/>
    </source>
</evidence>
<evidence type="ECO:0000256" key="4">
    <source>
        <dbReference type="ARBA" id="ARBA00022490"/>
    </source>
</evidence>
<dbReference type="GO" id="GO:0098797">
    <property type="term" value="C:plasma membrane protein complex"/>
    <property type="evidence" value="ECO:0007669"/>
    <property type="project" value="TreeGrafter"/>
</dbReference>
<evidence type="ECO:0000256" key="2">
    <source>
        <dbReference type="ARBA" id="ARBA00004162"/>
    </source>
</evidence>
<reference evidence="12" key="1">
    <citation type="submission" date="2020-06" db="EMBL/GenBank/DDBJ databases">
        <title>Draft genome of Bugula neritina, a colonial animal packing powerful symbionts and potential medicines.</title>
        <authorList>
            <person name="Rayko M."/>
        </authorList>
    </citation>
    <scope>NUCLEOTIDE SEQUENCE [LARGE SCALE GENOMIC DNA]</scope>
    <source>
        <strain evidence="12">Kwan_BN1</strain>
    </source>
</reference>
<evidence type="ECO:0000313" key="12">
    <source>
        <dbReference type="EMBL" id="KAF6024950.1"/>
    </source>
</evidence>
<keyword evidence="10" id="KW-0175">Coiled coil</keyword>
<keyword evidence="5" id="KW-0812">Transmembrane</keyword>
<feature type="compositionally biased region" description="Low complexity" evidence="11">
    <location>
        <begin position="1"/>
        <end position="12"/>
    </location>
</feature>
<keyword evidence="13" id="KW-1185">Reference proteome</keyword>
<keyword evidence="6" id="KW-1133">Transmembrane helix</keyword>
<keyword evidence="4" id="KW-0963">Cytoplasm</keyword>
<keyword evidence="7" id="KW-0472">Membrane</keyword>
<evidence type="ECO:0000256" key="11">
    <source>
        <dbReference type="SAM" id="MobiDB-lite"/>
    </source>
</evidence>
<dbReference type="EMBL" id="VXIV02002511">
    <property type="protein sequence ID" value="KAF6024950.1"/>
    <property type="molecule type" value="Genomic_DNA"/>
</dbReference>
<evidence type="ECO:0000256" key="10">
    <source>
        <dbReference type="SAM" id="Coils"/>
    </source>
</evidence>
<name>A0A7J7JFE2_BUGNE</name>
<dbReference type="InterPro" id="IPR026501">
    <property type="entry name" value="Limbin/EVC"/>
</dbReference>
<dbReference type="PANTHER" id="PTHR16795:SF14">
    <property type="entry name" value="LIMBIN"/>
    <property type="match status" value="1"/>
</dbReference>
<keyword evidence="9" id="KW-0966">Cell projection</keyword>